<dbReference type="InterPro" id="IPR001086">
    <property type="entry name" value="Preph_deHydtase"/>
</dbReference>
<dbReference type="InterPro" id="IPR002912">
    <property type="entry name" value="ACT_dom"/>
</dbReference>
<dbReference type="NCBIfam" id="NF008865">
    <property type="entry name" value="PRK11898.1"/>
    <property type="match status" value="1"/>
</dbReference>
<dbReference type="Pfam" id="PF18152">
    <property type="entry name" value="DAHP_snth_FXD"/>
    <property type="match status" value="1"/>
</dbReference>
<dbReference type="PROSITE" id="PS51171">
    <property type="entry name" value="PREPHENATE_DEHYDR_3"/>
    <property type="match status" value="1"/>
</dbReference>
<dbReference type="GO" id="GO:0016740">
    <property type="term" value="F:transferase activity"/>
    <property type="evidence" value="ECO:0007669"/>
    <property type="project" value="UniProtKB-KW"/>
</dbReference>
<accession>A0A1W1H6Z0</accession>
<dbReference type="AlphaFoldDB" id="A0A1W1H6Z0"/>
<dbReference type="Pfam" id="PF00800">
    <property type="entry name" value="PDT"/>
    <property type="match status" value="1"/>
</dbReference>
<dbReference type="InterPro" id="IPR013785">
    <property type="entry name" value="Aldolase_TIM"/>
</dbReference>
<gene>
    <name evidence="4" type="ORF">MTBBW1_1290014</name>
</gene>
<dbReference type="CDD" id="cd13631">
    <property type="entry name" value="PBP2_Ct-PDT_like"/>
    <property type="match status" value="1"/>
</dbReference>
<dbReference type="InterPro" id="IPR052899">
    <property type="entry name" value="Class-I_DAHP_synthase"/>
</dbReference>
<evidence type="ECO:0000313" key="5">
    <source>
        <dbReference type="Proteomes" id="UP000191931"/>
    </source>
</evidence>
<dbReference type="GO" id="GO:0016832">
    <property type="term" value="F:aldehyde-lyase activity"/>
    <property type="evidence" value="ECO:0007669"/>
    <property type="project" value="InterPro"/>
</dbReference>
<dbReference type="InterPro" id="IPR006268">
    <property type="entry name" value="DAHP_syn_2"/>
</dbReference>
<dbReference type="Gene3D" id="3.20.20.70">
    <property type="entry name" value="Aldolase class I"/>
    <property type="match status" value="1"/>
</dbReference>
<dbReference type="UniPathway" id="UPA00121">
    <property type="reaction ID" value="UER00345"/>
</dbReference>
<evidence type="ECO:0000259" key="3">
    <source>
        <dbReference type="PROSITE" id="PS51671"/>
    </source>
</evidence>
<dbReference type="InterPro" id="IPR006218">
    <property type="entry name" value="DAHP1/KDSA"/>
</dbReference>
<dbReference type="Gene3D" id="3.30.70.1140">
    <property type="entry name" value="Phospho-2-dehydro-3-deoxyheptonate aldolase, domain 1"/>
    <property type="match status" value="1"/>
</dbReference>
<dbReference type="NCBIfam" id="NF006421">
    <property type="entry name" value="PRK08673.1"/>
    <property type="match status" value="1"/>
</dbReference>
<reference evidence="4 5" key="1">
    <citation type="submission" date="2017-03" db="EMBL/GenBank/DDBJ databases">
        <authorList>
            <person name="Afonso C.L."/>
            <person name="Miller P.J."/>
            <person name="Scott M.A."/>
            <person name="Spackman E."/>
            <person name="Goraichik I."/>
            <person name="Dimitrov K.M."/>
            <person name="Suarez D.L."/>
            <person name="Swayne D.E."/>
        </authorList>
    </citation>
    <scope>NUCLEOTIDE SEQUENCE [LARGE SCALE GENOMIC DNA]</scope>
    <source>
        <strain evidence="4">PRJEB14757</strain>
    </source>
</reference>
<dbReference type="EMBL" id="FWEV01000034">
    <property type="protein sequence ID" value="SLM28233.1"/>
    <property type="molecule type" value="Genomic_DNA"/>
</dbReference>
<dbReference type="Pfam" id="PF00793">
    <property type="entry name" value="DAHP_synth_1"/>
    <property type="match status" value="1"/>
</dbReference>
<proteinExistence type="predicted"/>
<dbReference type="GO" id="GO:0004664">
    <property type="term" value="F:prephenate dehydratase activity"/>
    <property type="evidence" value="ECO:0007669"/>
    <property type="project" value="UniProtKB-EC"/>
</dbReference>
<dbReference type="Pfam" id="PF01842">
    <property type="entry name" value="ACT"/>
    <property type="match status" value="1"/>
</dbReference>
<evidence type="ECO:0000259" key="2">
    <source>
        <dbReference type="PROSITE" id="PS51171"/>
    </source>
</evidence>
<keyword evidence="5" id="KW-1185">Reference proteome</keyword>
<dbReference type="GO" id="GO:0009094">
    <property type="term" value="P:L-phenylalanine biosynthetic process"/>
    <property type="evidence" value="ECO:0007669"/>
    <property type="project" value="UniProtKB-UniPathway"/>
</dbReference>
<dbReference type="InterPro" id="IPR018528">
    <property type="entry name" value="Preph_deHydtase_CS"/>
</dbReference>
<dbReference type="NCBIfam" id="TIGR01361">
    <property type="entry name" value="DAHP_synth_Bsub"/>
    <property type="match status" value="1"/>
</dbReference>
<dbReference type="Gene3D" id="3.40.190.10">
    <property type="entry name" value="Periplasmic binding protein-like II"/>
    <property type="match status" value="2"/>
</dbReference>
<dbReference type="PROSITE" id="PS51671">
    <property type="entry name" value="ACT"/>
    <property type="match status" value="1"/>
</dbReference>
<dbReference type="PANTHER" id="PTHR43018">
    <property type="entry name" value="PHOSPHO-2-DEHYDRO-3-DEOXYHEPTONATE ALDOLASE"/>
    <property type="match status" value="1"/>
</dbReference>
<dbReference type="RefSeq" id="WP_080804573.1">
    <property type="nucleotide sequence ID" value="NZ_LT828547.1"/>
</dbReference>
<dbReference type="SUPFAM" id="SSF51569">
    <property type="entry name" value="Aldolase"/>
    <property type="match status" value="1"/>
</dbReference>
<keyword evidence="1" id="KW-0808">Transferase</keyword>
<dbReference type="CDD" id="cd04905">
    <property type="entry name" value="ACT_CM-PDT"/>
    <property type="match status" value="1"/>
</dbReference>
<dbReference type="InterPro" id="IPR041071">
    <property type="entry name" value="DAHP_snth_FXD"/>
</dbReference>
<dbReference type="PROSITE" id="PS00857">
    <property type="entry name" value="PREPHENATE_DEHYDR_1"/>
    <property type="match status" value="1"/>
</dbReference>
<organism evidence="4 5">
    <name type="scientific">Desulfamplus magnetovallimortis</name>
    <dbReference type="NCBI Taxonomy" id="1246637"/>
    <lineage>
        <taxon>Bacteria</taxon>
        <taxon>Pseudomonadati</taxon>
        <taxon>Thermodesulfobacteriota</taxon>
        <taxon>Desulfobacteria</taxon>
        <taxon>Desulfobacterales</taxon>
        <taxon>Desulfobacteraceae</taxon>
        <taxon>Desulfamplus</taxon>
    </lineage>
</organism>
<feature type="domain" description="Prephenate dehydratase" evidence="2">
    <location>
        <begin position="362"/>
        <end position="539"/>
    </location>
</feature>
<dbReference type="STRING" id="1246637.MTBBW1_1290014"/>
<dbReference type="Gene3D" id="3.30.70.260">
    <property type="match status" value="1"/>
</dbReference>
<protein>
    <submittedName>
        <fullName evidence="4">Prephenate dehydratase</fullName>
        <ecNumber evidence="4">4.2.1.51</ecNumber>
    </submittedName>
</protein>
<sequence>MILVLDKSMTQVKKNQLKSILAEKGCMVHEPGGSGQNILGIIGKNSLTKEFFMAQDGVLDIVPISTAYKLVSRQMKKEDTVIRIGNVEVGGDRIAIIAGPCAVESREQAMTIAKEVKKYGATLFRGGAFKPRSSPYSFQGLEEEGLKILAEVREVTGLRIVTEITSPMHADLMFKYVDVIQIGARNMQNFELLKCAGRMGKPVVLKRGLASTIEEWLMSAEYIAAEGNPNIILCERGIRTFEPYTRNTLDLSAIPVLKQLTHLPVLIDPSHATGIREKVSPMARAAVAAGADGLMIEVHHKPEEALSDGPQSLYPKQFGRLVRDIYVIAPVVGKQLTHDYTGSAAAASHQRGYTQSNKEGKQVVYLGEVGTFSHKAASQYFGSDVTSYPAPTFRDIFENVKSGAADFGIIPIENSLAGSIHENYDLLLEYELNITGELSLRVIHNLIAHPDTKLEDIKQVLAPPPAFQQCRRFLDANPDIKIVPVNATGSAVKRIAESGIREDAAIGSIEAAEIFSMNVLEETIEDNPRNFTRFVVIEKKPVTEGVKNKSSIVFSTSNNPGALFEVMKVFSENQINLVKLESRPIHGKPWQYMFYADLEADMSDPEKNSVLEEIQKNTEFFRILGSYNCGSDRQME</sequence>
<dbReference type="EC" id="4.2.1.51" evidence="4"/>
<dbReference type="SUPFAM" id="SSF53850">
    <property type="entry name" value="Periplasmic binding protein-like II"/>
    <property type="match status" value="1"/>
</dbReference>
<feature type="domain" description="ACT" evidence="3">
    <location>
        <begin position="551"/>
        <end position="628"/>
    </location>
</feature>
<dbReference type="SUPFAM" id="SSF55021">
    <property type="entry name" value="ACT-like"/>
    <property type="match status" value="1"/>
</dbReference>
<dbReference type="NCBIfam" id="NF009239">
    <property type="entry name" value="PRK12595.1"/>
    <property type="match status" value="1"/>
</dbReference>
<name>A0A1W1H6Z0_9BACT</name>
<dbReference type="OrthoDB" id="9802281at2"/>
<evidence type="ECO:0000313" key="4">
    <source>
        <dbReference type="EMBL" id="SLM28233.1"/>
    </source>
</evidence>
<dbReference type="InterPro" id="IPR045865">
    <property type="entry name" value="ACT-like_dom_sf"/>
</dbReference>
<dbReference type="PANTHER" id="PTHR43018:SF2">
    <property type="entry name" value="PHOSPHO-2-DEHYDRO-3-DEOXYHEPTONATE ALDOLASE"/>
    <property type="match status" value="1"/>
</dbReference>
<evidence type="ECO:0000256" key="1">
    <source>
        <dbReference type="ARBA" id="ARBA00022679"/>
    </source>
</evidence>
<keyword evidence="4" id="KW-0456">Lyase</keyword>
<dbReference type="Proteomes" id="UP000191931">
    <property type="component" value="Unassembled WGS sequence"/>
</dbReference>